<accession>A0ABN1ZM62</accession>
<dbReference type="EMBL" id="BAAAPF010000293">
    <property type="protein sequence ID" value="GAA1501020.1"/>
    <property type="molecule type" value="Genomic_DNA"/>
</dbReference>
<dbReference type="Gene3D" id="1.10.260.40">
    <property type="entry name" value="lambda repressor-like DNA-binding domains"/>
    <property type="match status" value="1"/>
</dbReference>
<dbReference type="Pfam" id="PF19054">
    <property type="entry name" value="DUF5753"/>
    <property type="match status" value="1"/>
</dbReference>
<dbReference type="SUPFAM" id="SSF47413">
    <property type="entry name" value="lambda repressor-like DNA-binding domains"/>
    <property type="match status" value="1"/>
</dbReference>
<dbReference type="InterPro" id="IPR010982">
    <property type="entry name" value="Lambda_DNA-bd_dom_sf"/>
</dbReference>
<reference evidence="2 3" key="1">
    <citation type="journal article" date="2019" name="Int. J. Syst. Evol. Microbiol.">
        <title>The Global Catalogue of Microorganisms (GCM) 10K type strain sequencing project: providing services to taxonomists for standard genome sequencing and annotation.</title>
        <authorList>
            <consortium name="The Broad Institute Genomics Platform"/>
            <consortium name="The Broad Institute Genome Sequencing Center for Infectious Disease"/>
            <person name="Wu L."/>
            <person name="Ma J."/>
        </authorList>
    </citation>
    <scope>NUCLEOTIDE SEQUENCE [LARGE SCALE GENOMIC DNA]</scope>
    <source>
        <strain evidence="2 3">JCM 15481</strain>
    </source>
</reference>
<organism evidence="2 3">
    <name type="scientific">Streptomyces synnematoformans</name>
    <dbReference type="NCBI Taxonomy" id="415721"/>
    <lineage>
        <taxon>Bacteria</taxon>
        <taxon>Bacillati</taxon>
        <taxon>Actinomycetota</taxon>
        <taxon>Actinomycetes</taxon>
        <taxon>Kitasatosporales</taxon>
        <taxon>Streptomycetaceae</taxon>
        <taxon>Streptomyces</taxon>
    </lineage>
</organism>
<gene>
    <name evidence="2" type="ORF">GCM10009802_57020</name>
</gene>
<feature type="domain" description="HTH cro/C1-type" evidence="1">
    <location>
        <begin position="22"/>
        <end position="75"/>
    </location>
</feature>
<dbReference type="InterPro" id="IPR001387">
    <property type="entry name" value="Cro/C1-type_HTH"/>
</dbReference>
<dbReference type="InterPro" id="IPR043917">
    <property type="entry name" value="DUF5753"/>
</dbReference>
<name>A0ABN1ZM62_9ACTN</name>
<dbReference type="Proteomes" id="UP001500443">
    <property type="component" value="Unassembled WGS sequence"/>
</dbReference>
<dbReference type="Pfam" id="PF13560">
    <property type="entry name" value="HTH_31"/>
    <property type="match status" value="1"/>
</dbReference>
<keyword evidence="3" id="KW-1185">Reference proteome</keyword>
<dbReference type="SMART" id="SM00530">
    <property type="entry name" value="HTH_XRE"/>
    <property type="match status" value="1"/>
</dbReference>
<evidence type="ECO:0000313" key="2">
    <source>
        <dbReference type="EMBL" id="GAA1501020.1"/>
    </source>
</evidence>
<sequence>MVARERELKPDRSARDLYGADMRRYRKNAGMTLEALSGVVRYSRTHLARIETAEAVPPPDLSARLDACFGTDGHFGRLYRLARREGHPDQYRRRMELEERAVSIIEYAPFVVPGLLQTERYARAIFNVGNPSAPAESVDDLVTARLSRQAILKGAKPARLSVVLEESAITRTIGGPEVMHEQLRSLLPWVEGPTSLLQVLPHTHGAHSLMGGMLALSTLDNGTTVAYEESITTGRLIEDPETVRRCTQACDVLRAYARSPAETAEFIRSVLEELPHEHHP</sequence>
<comment type="caution">
    <text evidence="2">The sequence shown here is derived from an EMBL/GenBank/DDBJ whole genome shotgun (WGS) entry which is preliminary data.</text>
</comment>
<evidence type="ECO:0000259" key="1">
    <source>
        <dbReference type="PROSITE" id="PS50943"/>
    </source>
</evidence>
<dbReference type="CDD" id="cd00093">
    <property type="entry name" value="HTH_XRE"/>
    <property type="match status" value="1"/>
</dbReference>
<dbReference type="PROSITE" id="PS50943">
    <property type="entry name" value="HTH_CROC1"/>
    <property type="match status" value="1"/>
</dbReference>
<protein>
    <submittedName>
        <fullName evidence="2">Helix-turn-helix transcriptional regulator</fullName>
    </submittedName>
</protein>
<evidence type="ECO:0000313" key="3">
    <source>
        <dbReference type="Proteomes" id="UP001500443"/>
    </source>
</evidence>
<proteinExistence type="predicted"/>